<proteinExistence type="predicted"/>
<name>A0A1G7W2T6_CHIFI</name>
<dbReference type="OrthoDB" id="9800168at2"/>
<gene>
    <name evidence="1" type="ORF">SAMN04488121_105406</name>
</gene>
<accession>A0A1G7W2T6</accession>
<dbReference type="STRING" id="104663.SAMN04488121_105406"/>
<dbReference type="Proteomes" id="UP000199045">
    <property type="component" value="Unassembled WGS sequence"/>
</dbReference>
<dbReference type="InterPro" id="IPR032720">
    <property type="entry name" value="Cys_rich_CWC"/>
</dbReference>
<sequence length="93" mass="10768">MACHETINCPRCNTAFECRVGSILRCQCQQVKLTEEERTFIAGAYAGCLCAGCLNDMKISYRQTQFKQRLLQLHILRLKDKNSKSTIWHTKNR</sequence>
<dbReference type="AlphaFoldDB" id="A0A1G7W2T6"/>
<reference evidence="1 2" key="1">
    <citation type="submission" date="2016-10" db="EMBL/GenBank/DDBJ databases">
        <authorList>
            <person name="de Groot N.N."/>
        </authorList>
    </citation>
    <scope>NUCLEOTIDE SEQUENCE [LARGE SCALE GENOMIC DNA]</scope>
    <source>
        <strain evidence="1 2">DSM 527</strain>
    </source>
</reference>
<organism evidence="1 2">
    <name type="scientific">Chitinophaga filiformis</name>
    <name type="common">Myxococcus filiformis</name>
    <name type="synonym">Flexibacter filiformis</name>
    <dbReference type="NCBI Taxonomy" id="104663"/>
    <lineage>
        <taxon>Bacteria</taxon>
        <taxon>Pseudomonadati</taxon>
        <taxon>Bacteroidota</taxon>
        <taxon>Chitinophagia</taxon>
        <taxon>Chitinophagales</taxon>
        <taxon>Chitinophagaceae</taxon>
        <taxon>Chitinophaga</taxon>
    </lineage>
</organism>
<dbReference type="Pfam" id="PF14375">
    <property type="entry name" value="Cys_rich_CWC"/>
    <property type="match status" value="1"/>
</dbReference>
<dbReference type="EMBL" id="FNBN01000005">
    <property type="protein sequence ID" value="SDG66267.1"/>
    <property type="molecule type" value="Genomic_DNA"/>
</dbReference>
<evidence type="ECO:0000313" key="2">
    <source>
        <dbReference type="Proteomes" id="UP000199045"/>
    </source>
</evidence>
<evidence type="ECO:0000313" key="1">
    <source>
        <dbReference type="EMBL" id="SDG66267.1"/>
    </source>
</evidence>
<protein>
    <submittedName>
        <fullName evidence="1">Cysteine-rich CWC</fullName>
    </submittedName>
</protein>
<dbReference type="RefSeq" id="WP_089835046.1">
    <property type="nucleotide sequence ID" value="NZ_FNBN01000005.1"/>
</dbReference>